<organism evidence="2 3">
    <name type="scientific">Penaeus vannamei</name>
    <name type="common">Whiteleg shrimp</name>
    <name type="synonym">Litopenaeus vannamei</name>
    <dbReference type="NCBI Taxonomy" id="6689"/>
    <lineage>
        <taxon>Eukaryota</taxon>
        <taxon>Metazoa</taxon>
        <taxon>Ecdysozoa</taxon>
        <taxon>Arthropoda</taxon>
        <taxon>Crustacea</taxon>
        <taxon>Multicrustacea</taxon>
        <taxon>Malacostraca</taxon>
        <taxon>Eumalacostraca</taxon>
        <taxon>Eucarida</taxon>
        <taxon>Decapoda</taxon>
        <taxon>Dendrobranchiata</taxon>
        <taxon>Penaeoidea</taxon>
        <taxon>Penaeidae</taxon>
        <taxon>Penaeus</taxon>
    </lineage>
</organism>
<protein>
    <submittedName>
        <fullName evidence="2">Uncharacterized protein</fullName>
    </submittedName>
</protein>
<evidence type="ECO:0000313" key="3">
    <source>
        <dbReference type="Proteomes" id="UP000283509"/>
    </source>
</evidence>
<reference evidence="2 3" key="1">
    <citation type="submission" date="2018-04" db="EMBL/GenBank/DDBJ databases">
        <authorList>
            <person name="Zhang X."/>
            <person name="Yuan J."/>
            <person name="Li F."/>
            <person name="Xiang J."/>
        </authorList>
    </citation>
    <scope>NUCLEOTIDE SEQUENCE [LARGE SCALE GENOMIC DNA]</scope>
    <source>
        <tissue evidence="2">Muscle</tissue>
    </source>
</reference>
<accession>A0A3R7PM38</accession>
<proteinExistence type="predicted"/>
<feature type="region of interest" description="Disordered" evidence="1">
    <location>
        <begin position="1"/>
        <end position="65"/>
    </location>
</feature>
<comment type="caution">
    <text evidence="2">The sequence shown here is derived from an EMBL/GenBank/DDBJ whole genome shotgun (WGS) entry which is preliminary data.</text>
</comment>
<reference evidence="2 3" key="2">
    <citation type="submission" date="2019-01" db="EMBL/GenBank/DDBJ databases">
        <title>The decoding of complex shrimp genome reveals the adaptation for benthos swimmer, frequently molting mechanism and breeding impact on genome.</title>
        <authorList>
            <person name="Sun Y."/>
            <person name="Gao Y."/>
            <person name="Yu Y."/>
        </authorList>
    </citation>
    <scope>NUCLEOTIDE SEQUENCE [LARGE SCALE GENOMIC DNA]</scope>
    <source>
        <tissue evidence="2">Muscle</tissue>
    </source>
</reference>
<dbReference type="EMBL" id="QCYY01002366">
    <property type="protein sequence ID" value="ROT70952.1"/>
    <property type="molecule type" value="Genomic_DNA"/>
</dbReference>
<sequence>MLLESSVRCQDDQERRRRRRTFGGLLNQEKRRSGGGGGENRPSIPAEKGERQQHPVSSSRRGMSLRIVSYRNKPQLRGCEPAYFRAVLITPPRRPPARSDSWAAGSRPKPHITGGCLFAGWD</sequence>
<dbReference type="AlphaFoldDB" id="A0A3R7PM38"/>
<name>A0A3R7PM38_PENVA</name>
<dbReference type="Proteomes" id="UP000283509">
    <property type="component" value="Unassembled WGS sequence"/>
</dbReference>
<evidence type="ECO:0000313" key="2">
    <source>
        <dbReference type="EMBL" id="ROT70952.1"/>
    </source>
</evidence>
<gene>
    <name evidence="2" type="ORF">C7M84_010733</name>
</gene>
<keyword evidence="3" id="KW-1185">Reference proteome</keyword>
<evidence type="ECO:0000256" key="1">
    <source>
        <dbReference type="SAM" id="MobiDB-lite"/>
    </source>
</evidence>